<sequence>MRSSVLVLMTAVLSSAFGLVSVFHQEPLTAAMSGWTTFEHRTVAQVITINFDELDSAAGAYCELFAGTKGGGGDYHVTVRTYPGGAPIEAGNAGGNVDHEWVKFKLAVDYPESIVKGKKLAFCFTRSASAAA</sequence>
<accession>A0A938BSN8</accession>
<dbReference type="Proteomes" id="UP000779900">
    <property type="component" value="Unassembled WGS sequence"/>
</dbReference>
<evidence type="ECO:0000313" key="2">
    <source>
        <dbReference type="Proteomes" id="UP000779900"/>
    </source>
</evidence>
<organism evidence="1 2">
    <name type="scientific">candidate division WOR-3 bacterium</name>
    <dbReference type="NCBI Taxonomy" id="2052148"/>
    <lineage>
        <taxon>Bacteria</taxon>
        <taxon>Bacteria division WOR-3</taxon>
    </lineage>
</organism>
<evidence type="ECO:0000313" key="1">
    <source>
        <dbReference type="EMBL" id="MBM3330899.1"/>
    </source>
</evidence>
<gene>
    <name evidence="1" type="ORF">FJY68_03495</name>
</gene>
<dbReference type="AlphaFoldDB" id="A0A938BSN8"/>
<proteinExistence type="predicted"/>
<name>A0A938BSN8_UNCW3</name>
<reference evidence="1" key="1">
    <citation type="submission" date="2019-03" db="EMBL/GenBank/DDBJ databases">
        <title>Lake Tanganyika Metagenome-Assembled Genomes (MAGs).</title>
        <authorList>
            <person name="Tran P."/>
        </authorList>
    </citation>
    <scope>NUCLEOTIDE SEQUENCE</scope>
    <source>
        <strain evidence="1">K_DeepCast_150m_m2_040</strain>
    </source>
</reference>
<protein>
    <submittedName>
        <fullName evidence="1">Uncharacterized protein</fullName>
    </submittedName>
</protein>
<comment type="caution">
    <text evidence="1">The sequence shown here is derived from an EMBL/GenBank/DDBJ whole genome shotgun (WGS) entry which is preliminary data.</text>
</comment>
<dbReference type="EMBL" id="VGIR01000013">
    <property type="protein sequence ID" value="MBM3330899.1"/>
    <property type="molecule type" value="Genomic_DNA"/>
</dbReference>